<proteinExistence type="predicted"/>
<keyword evidence="1" id="KW-0175">Coiled coil</keyword>
<feature type="coiled-coil region" evidence="1">
    <location>
        <begin position="180"/>
        <end position="242"/>
    </location>
</feature>
<sequence>MKPRTNVVPRAQGSKSFQGEGPNWVLITGGALLSTLSIRLGYKLKQALDTKQADNTSNGLKGNGKSTNRKKSGGHHFHSNGYCFSQDEDGCFNYISGTHGEVEIKQQSSGQLLTESDIAFPLVMPMMVPAPEFNKENGVLWASSPDRLELPQKPFHHSNSSESPCVSESGSDIFSKREVIQKLRQQLKRRDDMILEMQDQIVELQKSLSAQLSHSTHLQSLLDAANRDLFDSEREIQRLRKAIADHCVGQVGPNDKPSTITMRPLEGRNGHANGYLDVEINLESSEKGRGDGDRIEMLKREVGELKEVIEGKEYLLLSYKEQKSELSMKIKELQQRLDSQLPNIL</sequence>
<gene>
    <name evidence="3" type="ORF">Din_009975</name>
</gene>
<accession>A0A5B6Z8Z1</accession>
<evidence type="ECO:0000256" key="2">
    <source>
        <dbReference type="SAM" id="MobiDB-lite"/>
    </source>
</evidence>
<dbReference type="AlphaFoldDB" id="A0A5B6Z8Z1"/>
<evidence type="ECO:0000313" key="3">
    <source>
        <dbReference type="EMBL" id="MPA40534.1"/>
    </source>
</evidence>
<dbReference type="PANTHER" id="PTHR34462">
    <property type="entry name" value="OS05G0587400 PROTEIN"/>
    <property type="match status" value="1"/>
</dbReference>
<feature type="compositionally biased region" description="Polar residues" evidence="2">
    <location>
        <begin position="53"/>
        <end position="66"/>
    </location>
</feature>
<reference evidence="3" key="1">
    <citation type="submission" date="2019-08" db="EMBL/GenBank/DDBJ databases">
        <title>Reference gene set and small RNA set construction with multiple tissues from Davidia involucrata Baill.</title>
        <authorList>
            <person name="Yang H."/>
            <person name="Zhou C."/>
            <person name="Li G."/>
            <person name="Wang J."/>
            <person name="Gao P."/>
            <person name="Wang M."/>
            <person name="Wang R."/>
            <person name="Zhao Y."/>
        </authorList>
    </citation>
    <scope>NUCLEOTIDE SEQUENCE</scope>
    <source>
        <tissue evidence="3">Mixed with DoveR01_LX</tissue>
    </source>
</reference>
<dbReference type="EMBL" id="GHES01009975">
    <property type="protein sequence ID" value="MPA40534.1"/>
    <property type="molecule type" value="Transcribed_RNA"/>
</dbReference>
<evidence type="ECO:0000256" key="1">
    <source>
        <dbReference type="SAM" id="Coils"/>
    </source>
</evidence>
<organism evidence="3">
    <name type="scientific">Davidia involucrata</name>
    <name type="common">Dove tree</name>
    <dbReference type="NCBI Taxonomy" id="16924"/>
    <lineage>
        <taxon>Eukaryota</taxon>
        <taxon>Viridiplantae</taxon>
        <taxon>Streptophyta</taxon>
        <taxon>Embryophyta</taxon>
        <taxon>Tracheophyta</taxon>
        <taxon>Spermatophyta</taxon>
        <taxon>Magnoliopsida</taxon>
        <taxon>eudicotyledons</taxon>
        <taxon>Gunneridae</taxon>
        <taxon>Pentapetalae</taxon>
        <taxon>asterids</taxon>
        <taxon>Cornales</taxon>
        <taxon>Nyssaceae</taxon>
        <taxon>Davidia</taxon>
    </lineage>
</organism>
<name>A0A5B6Z8Z1_DAVIN</name>
<feature type="region of interest" description="Disordered" evidence="2">
    <location>
        <begin position="53"/>
        <end position="74"/>
    </location>
</feature>
<dbReference type="PANTHER" id="PTHR34462:SF1">
    <property type="entry name" value="OS05G0587400 PROTEIN"/>
    <property type="match status" value="1"/>
</dbReference>
<protein>
    <submittedName>
        <fullName evidence="3">Uncharacterized protein</fullName>
    </submittedName>
</protein>